<dbReference type="GO" id="GO:0016998">
    <property type="term" value="P:cell wall macromolecule catabolic process"/>
    <property type="evidence" value="ECO:0007669"/>
    <property type="project" value="InterPro"/>
</dbReference>
<dbReference type="PANTHER" id="PTHR34135">
    <property type="entry name" value="LYSOZYME"/>
    <property type="match status" value="1"/>
</dbReference>
<sequence>MATRTDGIDVSRWQGHVDWSAVRYACANPDAALASWKVTQGTHTVDPMGAENRTNSAAAGFRYRFGYHWLSAGVDPIVQADWFLYHFAPLNEGEGVILDCEETGITASQVVAWCERVESVTKRPVAIYTGVYVAGGSIWKSDAIFGSGKRMRWVAAYVSEARVRTACKPYGFDVWQWSSSGTVPGVLGRCDVNMIEHIDQCNLATTKEIPVPVPPPIPPIPPSEMEDPDMANICTNSEPYKGYAPNVVKWVVMANGSLRHIGEAEWHARGTEVGSRITNAEITALGGTL</sequence>
<protein>
    <recommendedName>
        <fullName evidence="3">lysozyme</fullName>
        <ecNumber evidence="3">3.2.1.17</ecNumber>
    </recommendedName>
</protein>
<evidence type="ECO:0000256" key="2">
    <source>
        <dbReference type="ARBA" id="ARBA00010646"/>
    </source>
</evidence>
<evidence type="ECO:0000256" key="5">
    <source>
        <dbReference type="ARBA" id="ARBA00023295"/>
    </source>
</evidence>
<dbReference type="GO" id="GO:0009253">
    <property type="term" value="P:peptidoglycan catabolic process"/>
    <property type="evidence" value="ECO:0007669"/>
    <property type="project" value="InterPro"/>
</dbReference>
<dbReference type="Gene3D" id="3.20.20.80">
    <property type="entry name" value="Glycosidases"/>
    <property type="match status" value="1"/>
</dbReference>
<accession>A0A6J5RFC4</accession>
<dbReference type="InterPro" id="IPR018077">
    <property type="entry name" value="Glyco_hydro_fam25_subgr"/>
</dbReference>
<keyword evidence="4" id="KW-0378">Hydrolase</keyword>
<gene>
    <name evidence="6" type="ORF">UFOVP1246_9</name>
</gene>
<comment type="similarity">
    <text evidence="2">Belongs to the glycosyl hydrolase 25 family.</text>
</comment>
<keyword evidence="5" id="KW-0326">Glycosidase</keyword>
<dbReference type="PROSITE" id="PS51904">
    <property type="entry name" value="GLYCOSYL_HYDROL_F25_2"/>
    <property type="match status" value="1"/>
</dbReference>
<dbReference type="GO" id="GO:0016052">
    <property type="term" value="P:carbohydrate catabolic process"/>
    <property type="evidence" value="ECO:0007669"/>
    <property type="project" value="TreeGrafter"/>
</dbReference>
<dbReference type="InterPro" id="IPR017853">
    <property type="entry name" value="GH"/>
</dbReference>
<proteinExistence type="inferred from homology"/>
<dbReference type="SUPFAM" id="SSF51445">
    <property type="entry name" value="(Trans)glycosidases"/>
    <property type="match status" value="1"/>
</dbReference>
<evidence type="ECO:0000256" key="3">
    <source>
        <dbReference type="ARBA" id="ARBA00012732"/>
    </source>
</evidence>
<dbReference type="InterPro" id="IPR002053">
    <property type="entry name" value="Glyco_hydro_25"/>
</dbReference>
<dbReference type="GO" id="GO:0003796">
    <property type="term" value="F:lysozyme activity"/>
    <property type="evidence" value="ECO:0007669"/>
    <property type="project" value="UniProtKB-EC"/>
</dbReference>
<organism evidence="6">
    <name type="scientific">uncultured Caudovirales phage</name>
    <dbReference type="NCBI Taxonomy" id="2100421"/>
    <lineage>
        <taxon>Viruses</taxon>
        <taxon>Duplodnaviria</taxon>
        <taxon>Heunggongvirae</taxon>
        <taxon>Uroviricota</taxon>
        <taxon>Caudoviricetes</taxon>
        <taxon>Peduoviridae</taxon>
        <taxon>Maltschvirus</taxon>
        <taxon>Maltschvirus maltsch</taxon>
    </lineage>
</organism>
<reference evidence="6" key="1">
    <citation type="submission" date="2020-05" db="EMBL/GenBank/DDBJ databases">
        <authorList>
            <person name="Chiriac C."/>
            <person name="Salcher M."/>
            <person name="Ghai R."/>
            <person name="Kavagutti S V."/>
        </authorList>
    </citation>
    <scope>NUCLEOTIDE SEQUENCE</scope>
</reference>
<evidence type="ECO:0000256" key="4">
    <source>
        <dbReference type="ARBA" id="ARBA00022801"/>
    </source>
</evidence>
<comment type="catalytic activity">
    <reaction evidence="1">
        <text>Hydrolysis of (1-&gt;4)-beta-linkages between N-acetylmuramic acid and N-acetyl-D-glucosamine residues in a peptidoglycan and between N-acetyl-D-glucosamine residues in chitodextrins.</text>
        <dbReference type="EC" id="3.2.1.17"/>
    </reaction>
</comment>
<dbReference type="EC" id="3.2.1.17" evidence="3"/>
<dbReference type="PANTHER" id="PTHR34135:SF2">
    <property type="entry name" value="LYSOZYME"/>
    <property type="match status" value="1"/>
</dbReference>
<dbReference type="Pfam" id="PF01183">
    <property type="entry name" value="Glyco_hydro_25"/>
    <property type="match status" value="1"/>
</dbReference>
<evidence type="ECO:0000256" key="1">
    <source>
        <dbReference type="ARBA" id="ARBA00000632"/>
    </source>
</evidence>
<dbReference type="EMBL" id="LR797193">
    <property type="protein sequence ID" value="CAB4192967.1"/>
    <property type="molecule type" value="Genomic_DNA"/>
</dbReference>
<evidence type="ECO:0000313" key="6">
    <source>
        <dbReference type="EMBL" id="CAB4192967.1"/>
    </source>
</evidence>
<name>A0A6J5RFC4_9CAUD</name>
<dbReference type="SMART" id="SM00641">
    <property type="entry name" value="Glyco_25"/>
    <property type="match status" value="1"/>
</dbReference>